<evidence type="ECO:0000313" key="2">
    <source>
        <dbReference type="Proteomes" id="UP000464658"/>
    </source>
</evidence>
<dbReference type="CDD" id="cd00043">
    <property type="entry name" value="CYCLIN_SF"/>
    <property type="match status" value="1"/>
</dbReference>
<gene>
    <name evidence="1" type="ORF">BsIDN1_60990</name>
</gene>
<dbReference type="Proteomes" id="UP000464658">
    <property type="component" value="Chromosome"/>
</dbReference>
<protein>
    <submittedName>
        <fullName evidence="1">Uncharacterized protein</fullName>
    </submittedName>
</protein>
<dbReference type="AlphaFoldDB" id="A0A5S9MHR3"/>
<accession>A0A5S9MHR3</accession>
<dbReference type="EMBL" id="AP021906">
    <property type="protein sequence ID" value="BBP92481.1"/>
    <property type="molecule type" value="Genomic_DNA"/>
</dbReference>
<organism evidence="1 2">
    <name type="scientific">Bacillus safensis</name>
    <dbReference type="NCBI Taxonomy" id="561879"/>
    <lineage>
        <taxon>Bacteria</taxon>
        <taxon>Bacillati</taxon>
        <taxon>Bacillota</taxon>
        <taxon>Bacilli</taxon>
        <taxon>Bacillales</taxon>
        <taxon>Bacillaceae</taxon>
        <taxon>Bacillus</taxon>
    </lineage>
</organism>
<reference evidence="1 2" key="1">
    <citation type="submission" date="2019-12" db="EMBL/GenBank/DDBJ databases">
        <title>Full genome sequence of a Bacillus safensis strain isolated from commercially available natto in Indonesia.</title>
        <authorList>
            <person name="Yoshida M."/>
            <person name="Uomi M."/>
            <person name="Waturangi D."/>
            <person name="Ekaputri J.J."/>
            <person name="Setiamarga D.H.E."/>
        </authorList>
    </citation>
    <scope>NUCLEOTIDE SEQUENCE [LARGE SCALE GENOMIC DNA]</scope>
    <source>
        <strain evidence="1 2">IDN1</strain>
    </source>
</reference>
<evidence type="ECO:0000313" key="1">
    <source>
        <dbReference type="EMBL" id="BBP92481.1"/>
    </source>
</evidence>
<sequence length="136" mass="15655">MSVNKKNERDVLQSVLDARAAKTAFEQQFIELLLYEDEMKEKSFSEDAVFAKQAASSLEEAVQPDSHMPYFFYSILFSRHVLLVLIRKKPAWAAASYYLWMNEQEAAVSKKDVASAFQISVQTLSKYEREICTLID</sequence>
<name>A0A5S9MHR3_BACIA</name>
<proteinExistence type="predicted"/>